<gene>
    <name evidence="1" type="ORF">B0A66_18670</name>
</gene>
<dbReference type="EMBL" id="MUGW01000046">
    <property type="protein sequence ID" value="OXA85883.1"/>
    <property type="molecule type" value="Genomic_DNA"/>
</dbReference>
<evidence type="ECO:0008006" key="3">
    <source>
        <dbReference type="Google" id="ProtNLM"/>
    </source>
</evidence>
<reference evidence="1 2" key="1">
    <citation type="submission" date="2016-11" db="EMBL/GenBank/DDBJ databases">
        <title>Whole genomes of Flavobacteriaceae.</title>
        <authorList>
            <person name="Stine C."/>
            <person name="Li C."/>
            <person name="Tadesse D."/>
        </authorList>
    </citation>
    <scope>NUCLEOTIDE SEQUENCE [LARGE SCALE GENOMIC DNA]</scope>
    <source>
        <strain evidence="1 2">DSM 18292</strain>
    </source>
</reference>
<accession>A0A226GV62</accession>
<name>A0A226GV62_9FLAO</name>
<dbReference type="Proteomes" id="UP000198345">
    <property type="component" value="Unassembled WGS sequence"/>
</dbReference>
<proteinExistence type="predicted"/>
<evidence type="ECO:0000313" key="1">
    <source>
        <dbReference type="EMBL" id="OXA85883.1"/>
    </source>
</evidence>
<dbReference type="RefSeq" id="WP_089051377.1">
    <property type="nucleotide sequence ID" value="NZ_FXTV01000017.1"/>
</dbReference>
<dbReference type="AlphaFoldDB" id="A0A226GV62"/>
<evidence type="ECO:0000313" key="2">
    <source>
        <dbReference type="Proteomes" id="UP000198345"/>
    </source>
</evidence>
<keyword evidence="2" id="KW-1185">Reference proteome</keyword>
<dbReference type="OrthoDB" id="9841984at2"/>
<organism evidence="1 2">
    <name type="scientific">Flavobacterium hercynium</name>
    <dbReference type="NCBI Taxonomy" id="387094"/>
    <lineage>
        <taxon>Bacteria</taxon>
        <taxon>Pseudomonadati</taxon>
        <taxon>Bacteroidota</taxon>
        <taxon>Flavobacteriia</taxon>
        <taxon>Flavobacteriales</taxon>
        <taxon>Flavobacteriaceae</taxon>
        <taxon>Flavobacterium</taxon>
    </lineage>
</organism>
<dbReference type="PROSITE" id="PS51257">
    <property type="entry name" value="PROKAR_LIPOPROTEIN"/>
    <property type="match status" value="1"/>
</dbReference>
<comment type="caution">
    <text evidence="1">The sequence shown here is derived from an EMBL/GenBank/DDBJ whole genome shotgun (WGS) entry which is preliminary data.</text>
</comment>
<protein>
    <recommendedName>
        <fullName evidence="3">Lipoprotein</fullName>
    </recommendedName>
</protein>
<sequence length="115" mass="13511">MKKIGLFFLGIFSLFSCESKETKLSNYLDKIRNSTTSTTEAEEIVLLHKFIGKNSISFESKVQTKDGATFYYPEFFNVKNIESVNIDFFISPEDTLHFKGWKPQKMENFFYLYNE</sequence>